<organism evidence="1 2">
    <name type="scientific">Cymbomonas tetramitiformis</name>
    <dbReference type="NCBI Taxonomy" id="36881"/>
    <lineage>
        <taxon>Eukaryota</taxon>
        <taxon>Viridiplantae</taxon>
        <taxon>Chlorophyta</taxon>
        <taxon>Pyramimonadophyceae</taxon>
        <taxon>Pyramimonadales</taxon>
        <taxon>Pyramimonadaceae</taxon>
        <taxon>Cymbomonas</taxon>
    </lineage>
</organism>
<evidence type="ECO:0000313" key="2">
    <source>
        <dbReference type="Proteomes" id="UP001190700"/>
    </source>
</evidence>
<proteinExistence type="predicted"/>
<dbReference type="AlphaFoldDB" id="A0AAE0FV39"/>
<feature type="non-terminal residue" evidence="1">
    <location>
        <position position="169"/>
    </location>
</feature>
<comment type="caution">
    <text evidence="1">The sequence shown here is derived from an EMBL/GenBank/DDBJ whole genome shotgun (WGS) entry which is preliminary data.</text>
</comment>
<accession>A0AAE0FV39</accession>
<gene>
    <name evidence="1" type="ORF">CYMTET_25101</name>
</gene>
<name>A0AAE0FV39_9CHLO</name>
<dbReference type="Proteomes" id="UP001190700">
    <property type="component" value="Unassembled WGS sequence"/>
</dbReference>
<evidence type="ECO:0000313" key="1">
    <source>
        <dbReference type="EMBL" id="KAK3266262.1"/>
    </source>
</evidence>
<keyword evidence="2" id="KW-1185">Reference proteome</keyword>
<dbReference type="EMBL" id="LGRX02013283">
    <property type="protein sequence ID" value="KAK3266262.1"/>
    <property type="molecule type" value="Genomic_DNA"/>
</dbReference>
<sequence>MYMDGTFVPITVQFDNNYRWVLWASMHSSSSQRYVRFNLDIYHEDVQIKTFYFGIDSSYSQNVMSTSTSRNINHLLAHMVIVRVSDEGRDASLSVGGQSCSVSSVALQCSTGTPLIKKVYDNYQGTRATFSTSRAARVVVGMGRATHLDTAQLPLTQIIVLDRALDDDE</sequence>
<protein>
    <submittedName>
        <fullName evidence="1">Uncharacterized protein</fullName>
    </submittedName>
</protein>
<reference evidence="1 2" key="1">
    <citation type="journal article" date="2015" name="Genome Biol. Evol.">
        <title>Comparative Genomics of a Bacterivorous Green Alga Reveals Evolutionary Causalities and Consequences of Phago-Mixotrophic Mode of Nutrition.</title>
        <authorList>
            <person name="Burns J.A."/>
            <person name="Paasch A."/>
            <person name="Narechania A."/>
            <person name="Kim E."/>
        </authorList>
    </citation>
    <scope>NUCLEOTIDE SEQUENCE [LARGE SCALE GENOMIC DNA]</scope>
    <source>
        <strain evidence="1 2">PLY_AMNH</strain>
    </source>
</reference>